<feature type="region of interest" description="Disordered" evidence="1">
    <location>
        <begin position="94"/>
        <end position="125"/>
    </location>
</feature>
<evidence type="ECO:0000256" key="1">
    <source>
        <dbReference type="SAM" id="MobiDB-lite"/>
    </source>
</evidence>
<feature type="region of interest" description="Disordered" evidence="1">
    <location>
        <begin position="4058"/>
        <end position="4083"/>
    </location>
</feature>
<feature type="compositionally biased region" description="Basic and acidic residues" evidence="1">
    <location>
        <begin position="2669"/>
        <end position="2678"/>
    </location>
</feature>
<feature type="region of interest" description="Disordered" evidence="1">
    <location>
        <begin position="2492"/>
        <end position="2553"/>
    </location>
</feature>
<dbReference type="InterPro" id="IPR027912">
    <property type="entry name" value="CFAP54"/>
</dbReference>
<feature type="region of interest" description="Disordered" evidence="1">
    <location>
        <begin position="2656"/>
        <end position="2679"/>
    </location>
</feature>
<proteinExistence type="predicted"/>
<feature type="compositionally biased region" description="Low complexity" evidence="1">
    <location>
        <begin position="2219"/>
        <end position="2234"/>
    </location>
</feature>
<feature type="compositionally biased region" description="Basic and acidic residues" evidence="1">
    <location>
        <begin position="2390"/>
        <end position="2410"/>
    </location>
</feature>
<feature type="region of interest" description="Disordered" evidence="1">
    <location>
        <begin position="2183"/>
        <end position="2238"/>
    </location>
</feature>
<reference evidence="2" key="1">
    <citation type="journal article" date="2015" name="PLoS ONE">
        <title>Comprehensive Evaluation of Toxoplasma gondii VEG and Neospora caninum LIV Genomes with Tachyzoite Stage Transcriptome and Proteome Defines Novel Transcript Features.</title>
        <authorList>
            <person name="Ramaprasad A."/>
            <person name="Mourier T."/>
            <person name="Naeem R."/>
            <person name="Malas T.B."/>
            <person name="Moussa E."/>
            <person name="Panigrahi A."/>
            <person name="Vermont S.J."/>
            <person name="Otto T.D."/>
            <person name="Wastling J."/>
            <person name="Pain A."/>
        </authorList>
    </citation>
    <scope>NUCLEOTIDE SEQUENCE</scope>
    <source>
        <strain evidence="2">Liverpool</strain>
    </source>
</reference>
<dbReference type="EMBL" id="LN714484">
    <property type="protein sequence ID" value="CEL68621.1"/>
    <property type="molecule type" value="Genomic_DNA"/>
</dbReference>
<feature type="compositionally biased region" description="Pro residues" evidence="1">
    <location>
        <begin position="2192"/>
        <end position="2202"/>
    </location>
</feature>
<feature type="compositionally biased region" description="Basic and acidic residues" evidence="1">
    <location>
        <begin position="3446"/>
        <end position="3465"/>
    </location>
</feature>
<feature type="region of interest" description="Disordered" evidence="1">
    <location>
        <begin position="3285"/>
        <end position="3335"/>
    </location>
</feature>
<feature type="region of interest" description="Disordered" evidence="1">
    <location>
        <begin position="2438"/>
        <end position="2459"/>
    </location>
</feature>
<feature type="region of interest" description="Disordered" evidence="1">
    <location>
        <begin position="3668"/>
        <end position="3695"/>
    </location>
</feature>
<feature type="compositionally biased region" description="Pro residues" evidence="1">
    <location>
        <begin position="4058"/>
        <end position="4077"/>
    </location>
</feature>
<feature type="region of interest" description="Disordered" evidence="1">
    <location>
        <begin position="1725"/>
        <end position="1760"/>
    </location>
</feature>
<feature type="compositionally biased region" description="Basic and acidic residues" evidence="1">
    <location>
        <begin position="2492"/>
        <end position="2501"/>
    </location>
</feature>
<feature type="compositionally biased region" description="Polar residues" evidence="1">
    <location>
        <begin position="1993"/>
        <end position="2005"/>
    </location>
</feature>
<feature type="region of interest" description="Disordered" evidence="1">
    <location>
        <begin position="4428"/>
        <end position="4455"/>
    </location>
</feature>
<feature type="region of interest" description="Disordered" evidence="1">
    <location>
        <begin position="1956"/>
        <end position="2111"/>
    </location>
</feature>
<feature type="region of interest" description="Disordered" evidence="1">
    <location>
        <begin position="2468"/>
        <end position="2487"/>
    </location>
</feature>
<feature type="compositionally biased region" description="Low complexity" evidence="1">
    <location>
        <begin position="2079"/>
        <end position="2103"/>
    </location>
</feature>
<feature type="compositionally biased region" description="Polar residues" evidence="1">
    <location>
        <begin position="2205"/>
        <end position="2218"/>
    </location>
</feature>
<dbReference type="PANTHER" id="PTHR33487">
    <property type="entry name" value="CILIA- AND FLAGELLA-ASSOCIATED PROTEIN 54"/>
    <property type="match status" value="1"/>
</dbReference>
<feature type="region of interest" description="Disordered" evidence="1">
    <location>
        <begin position="3775"/>
        <end position="3801"/>
    </location>
</feature>
<feature type="compositionally biased region" description="Basic and acidic residues" evidence="1">
    <location>
        <begin position="2509"/>
        <end position="2524"/>
    </location>
</feature>
<feature type="region of interest" description="Disordered" evidence="1">
    <location>
        <begin position="4537"/>
        <end position="4668"/>
    </location>
</feature>
<feature type="compositionally biased region" description="Low complexity" evidence="1">
    <location>
        <begin position="4445"/>
        <end position="4455"/>
    </location>
</feature>
<evidence type="ECO:0000313" key="2">
    <source>
        <dbReference type="EMBL" id="CEL68621.1"/>
    </source>
</evidence>
<dbReference type="GO" id="GO:0060271">
    <property type="term" value="P:cilium assembly"/>
    <property type="evidence" value="ECO:0007669"/>
    <property type="project" value="TreeGrafter"/>
</dbReference>
<dbReference type="Pfam" id="PF14858">
    <property type="entry name" value="CFAP54_N"/>
    <property type="match status" value="1"/>
</dbReference>
<feature type="compositionally biased region" description="Low complexity" evidence="1">
    <location>
        <begin position="2323"/>
        <end position="2341"/>
    </location>
</feature>
<feature type="region of interest" description="Disordered" evidence="1">
    <location>
        <begin position="3890"/>
        <end position="3948"/>
    </location>
</feature>
<gene>
    <name evidence="2" type="ORF">BN1204_043730</name>
</gene>
<feature type="region of interest" description="Disordered" evidence="1">
    <location>
        <begin position="561"/>
        <end position="587"/>
    </location>
</feature>
<feature type="compositionally biased region" description="Polar residues" evidence="1">
    <location>
        <begin position="4596"/>
        <end position="4608"/>
    </location>
</feature>
<feature type="compositionally biased region" description="Low complexity" evidence="1">
    <location>
        <begin position="3431"/>
        <end position="3440"/>
    </location>
</feature>
<feature type="compositionally biased region" description="Low complexity" evidence="1">
    <location>
        <begin position="3562"/>
        <end position="3577"/>
    </location>
</feature>
<feature type="region of interest" description="Disordered" evidence="1">
    <location>
        <begin position="4794"/>
        <end position="4824"/>
    </location>
</feature>
<feature type="compositionally biased region" description="Polar residues" evidence="1">
    <location>
        <begin position="4434"/>
        <end position="4444"/>
    </location>
</feature>
<feature type="region of interest" description="Disordered" evidence="1">
    <location>
        <begin position="4936"/>
        <end position="4962"/>
    </location>
</feature>
<feature type="compositionally biased region" description="Low complexity" evidence="1">
    <location>
        <begin position="1848"/>
        <end position="1864"/>
    </location>
</feature>
<feature type="compositionally biased region" description="Low complexity" evidence="1">
    <location>
        <begin position="1725"/>
        <end position="1735"/>
    </location>
</feature>
<protein>
    <submittedName>
        <fullName evidence="2">Uncharacterized protein</fullName>
    </submittedName>
</protein>
<organism evidence="2">
    <name type="scientific">Neospora caninum (strain Liverpool)</name>
    <dbReference type="NCBI Taxonomy" id="572307"/>
    <lineage>
        <taxon>Eukaryota</taxon>
        <taxon>Sar</taxon>
        <taxon>Alveolata</taxon>
        <taxon>Apicomplexa</taxon>
        <taxon>Conoidasida</taxon>
        <taxon>Coccidia</taxon>
        <taxon>Eucoccidiorida</taxon>
        <taxon>Eimeriorina</taxon>
        <taxon>Sarcocystidae</taxon>
        <taxon>Neospora</taxon>
    </lineage>
</organism>
<feature type="compositionally biased region" description="Low complexity" evidence="1">
    <location>
        <begin position="4576"/>
        <end position="4595"/>
    </location>
</feature>
<accession>A0A0F7UHT1</accession>
<feature type="compositionally biased region" description="Basic and acidic residues" evidence="1">
    <location>
        <begin position="3738"/>
        <end position="3749"/>
    </location>
</feature>
<feature type="region of interest" description="Disordered" evidence="1">
    <location>
        <begin position="3417"/>
        <end position="3468"/>
    </location>
</feature>
<feature type="region of interest" description="Disordered" evidence="1">
    <location>
        <begin position="2935"/>
        <end position="2955"/>
    </location>
</feature>
<name>A0A0F7UHT1_NEOCL</name>
<feature type="region of interest" description="Disordered" evidence="1">
    <location>
        <begin position="3714"/>
        <end position="3762"/>
    </location>
</feature>
<sequence>MLVETPVSIIDLETQVDRLISAIRGHSGKVAQGAHSAFANKAYACRLGFELAAAGATELVWSAICEYFHDEVNEQVHTVFGARDKSRGVTASSATASKNGCLPAPAARGESGEDGVLSAPRTSTSRKSTDMQLVTAVCLMVQLRTVVTFHRASKNDPHLYTAQSIREAADRLQECQHYLRAFVQLPCQDRESYYWIPLQCSIMVYRICRYLRTEHHGSLCRPCLAWVLSCLDASVPLLSPQYLRWKSSLALQIIRVSETEMAFDDASRVCTRMLGEVQKLELYERMEPPVPEEIRNILAHTRFLFTALSLKYQCWSEELPVSTAVETLQQLSRDFAAVYARETQDTDPFGPNVGRGRAPAAPATFAPSTLPLEDVHGSSYLPQRLVMTLLLEFASLDDGSQRLVDLSDWLPQAESLLPQYLPPSDRLSADTPSRVLRAEDLSAGPRAGVWPAGTADGSPNHAGGTGNAPQRKKKTAAASDVKEPTLSKETGATGYGLQSPAAEEAGKCVQFSLVDQCLTAAGGVLSDILSGTEKIDQLIQSVPLAEDPSWSGAVAAQSAVTDGLAKRGGSKKNRPSSHAPSAERGEISASPSLAATLAAVRAAQRAAMELPESIHVELFLLCFRFRNQLGERFQRLCRTLEARLRYRHFLNPPLVDLAVSSSTSGKLARRGSAAGSESNESPPWTVLSCDLLTFKQALPLGATGGVTSSTGTYLVGQRWDWERVLRSVARPCSAGESDEEAAAAEKLEVVRRELESVALICDLRPVWATSHEEAKKLYRKGNSGGSTDLEGDRAASAPVAGDLTAALEFDARRLLSDTVAGFRKHLVNEIDNGLIPSEVASLVALEIPLRKSQDRETTASRKPTQNLFLVYLRCSGRARPVRAGGNSGRETNFDPPGGFCGEKDATAPLEGSGHSLGKAESDWSEVIQWIDETASRDNWGRYEEDASLLRRWEGFLCSALGTVLRAMLTCGLQDANAIAQATYTLTRLLRARKEHRAARKHVRSAVAHVEEIVGSLMQQSGSGLDPCLTASLDPLPYLLEEETFREREKQETLLSPRASPGAVARTRRGAYISGSFASFEGDSQSNANDGEGEKYLGQEKKWGAFVLQSASLLVMLYDLSLKLDLELGEQPEREKALATSKERGMRTEDAAKAEQSHAEKLMRQQLQEMGNLDLSPLENHLLTKLGQNPYRLCLFWCRLSESRQVNAQQILTVAVRELESAVATERQLVHAGWLFQTDDPAAAPPTSRPPILLGRSCTSLSLSMPATRKNVMSQDAFVTLFGGKIAGSGISVTKLHTDLLHTGFRHPPQGIVHIPHLAPNTKYHFACEEHIDLRKSLALSETTPDFGTYYPLPIPLLWMHILSSAQKLGIKSITKICWEKLWSFFCEEKRVSPTAGGHTICHFKPFIAERQSPYVLDAFARAICAKYSHAPLASGRFSGPGRDTRRGQEKRQRRASRLLIAVEAASLARNYSCLFSAVAAYDAQLRPLLCLRTLPPLLLDGVVKCLVAMEGVPCTAWHPRGRALFGLLTSRLMLLQTQWLQVGGGDEWGDLKGQAAQEAEALAVYSALKTTCCVPQLTCPGLASRATFEETEMLLHSAVAAVVVGGERDVGSLRALLPEATEEDLHVAVLDLDAIRKVSSAEDAAKCALAVLDRLRTHALLRLPPPSLPSSSSCPSVSFPVAPYFYGLLMTLALRKCSRQWKGRPTLEFAWLIREARSLLLSAASRPNSASPSSRVEGGDANAARLSPLKGGGTSALQLPPASSAPALSLDRQLEAATDALARFFLDETEATGVVRCDPVEAVHPGGSDMHHLAAPWSSLDSYPVFLRLFASASPAPPLGERPQGPRACSPGGPAATAAPHASPLGSHKCRFLRDRPLQSEELRAALVASRESPLTLWLAEVELLAVRPLLQLLREATRRGRVPSWRYVVLDPSQDLEQREEVLRQHAQLQGVDAVSAGDEATGEPDSALAGCTHTPCARACGRNEASRWTRRSTQSPLPSTSWALSPGDAEEDAAPHASSPDPACSGEEALRQHRGTDASTLLRTGKESNPRLSRVSVRPDPADPPPRLAVGRPSQMAPSSIRDSDLSSPSSSPLSPSLARPGLAGRDRGGWSREAELRLVASVVGHLAQAALLASLAEAPQLLQLCLLSALNTLLCSVPSPREIVDFSLFLSQNDAAKQEDECALDAPPALGPPSAPPPNTLHVASTSANPPSSRFSSNPGAAGPAASPTDAALKEGKRGTPLAPCFLAAYLRTAGLASLLPYGRNQLREKALSPSDLASGVHLPPLFLQALGDKTAGGLSGGDRRDRTVRQAGDSGARNGSSLAPRAASGSGAAAGKVSGERSGKSSVRAKGKSVGGPGYSAFGTALSGAREGDEGSPPVDNGGARGRLERKPADSEGDSGERDREESPLPLWVAFGVLAQMCVDFLANHKSERARLSAPAGDAKSGGTASGRGNARLCAIEGDREEEREDQGHRTLQSDAEDVLAVASDREASDRRPIAGGAEEAPGRRQRETDATRQREATGVSPEGMPNRVSAISRERSPPWCGDWETAMQPTRDVRRGTRPGCKTRYDYFDAEKLPFEDIDLRSIGRLFIFCIQVLMLKSRWHQTVALCIRFNALTGNQFAFALSSYALAAQQHIVALHKAAVEESKEQMKKAEQELGSPQGDRRKTERRAAVVGPAHRQERLYFHRKKCYDAVLEGQVFAYSLTKAVEAQLRQERAEAGIYESSGETQLRAARLQLSRFWQQLLGPSSAGAVLDVAASCASQDPTHPLPPSSPALLSSSIDVSPSTGVFSASKASSCRPAGTEPNSPLKASAVLHAYCLAEGFLRRHQQADLLSLALFEKGNMLCISGKAALAAKAWREAVDAAHRQMDAVLQTECAESLRVGREPGDPCGDANGAAGSGCLHPETRTRTQPSACAKTCHRSAARISSPQVCSSPPSPRKALASKETKKPLVAGLASAVPTPQTGPPNGSQMRLALQSLVPLYFAARLGHFNSLDFHLASAALASQVVRRVLAASEPHPLDLARFFQYRSDGKCMRYRMREVGRLGALFEDALEVGGASMQSFLAALLWFAQILTDTQVEPVHAHALFALAEFLAADACKHVETATLCRARRATLLTSAGDLQAAFWQLVAIYQGQDTETMTGVFNRDCLDEMVEPQGSCGPLHLPPSPSPFAPASSACAGASEGFLNFAPVGHEQNARATATVLALNLPPQLEQLYGRDAAFFFALARAQWLFAADARMPVCLDAGGQRLAERLERLTALETFLLGLVKDILAEPEKQPQSPSLGDLPSAPPTSSRGPSRLITSPIGARHHGAGQSSGGNGSLSASTEEATASSLLGNLTLRDLHLISAGAWEVLLRSLLLLARVCGLRATPQQAASVLTFAIHLAQHRLDALRLDSALPCLLSPSPPAVHQTCGRGRRGTDGSSGVGDRSSGAEKGTSRETHAQESGEDAREHARCPAPPELNAGVVFPTPELNLQLFLHLAHATMQISDLDSAFALVERLLATCSGHALRPDLEASSRSLSPSLGSLSPASSTLSGLSTKPSVSDCSVRFSASPESPSSSPGSPFAFPLPPPLERRKVETVCAPLAVVDLLLLQADMLLLKGSLPEAFQAAVRALDYAERLRLHKSLQYVKACEKVYLLLTANPALGSLLDAPVSRKSLQRGKTPRAASSPEPTEPFPEGGCEASLPHSQACAWARRDAPSGFSPEAAVKQAPAASRSFASASPVRSRGDGAGRERQEAGTGGSSCAEGSSFFRSVSGGLGRVSRREWRGEGDGELGQGQERRLGHPTGVRRLGLVASPSLTTRFGPQPRERQGNARTAVRTLPLSKKAKDLARQTGKTGPDSFALCPVACATGSAYFSHLAVLQNLLINAIERLDEGAPGEEGDACGDRAENPAPAARETVSGSNGDKRVASETADQPDSAGECGGNGQAATAAAAPELERWPRDSLRFNGVGIAPSSFGADLDAAVIVSLVAAVSPKEIVGWPSSASLAFLPGFSVEVPAESLLSPLRAFISEILPLSLRVAETPTPYPSFLTLLSGDARSPLAFPRPAPAPGSGPAPQGPSPPVAARAPEPNLYAPQQELRLQLAVELVDVLLKKGDYMHAGLLVSDLVPRVRRIAAVLPFLAARLGLLHLRTRRLGTDLARMERHILRSGDPSLRSPSPPALRPSEQSSQNTHWLHQLGKYVGSVLTLSAFIETLCGHDFALLLSLYQEGIRGLLTYFLLEEGCKSAAARRGAFMAIHALRAAAEETMGLQKKALKGALVASLAPSGTEKSGQTGAAGAGHRTVPLAVSTMAGETQAKDGDRGDRGAAALDAGKLSPAAIKYLAALAANEAEGPGSCVSTAPNADLKVALPSILACLSSLRDRCTLFHSFNREQRAAADYLHMLLFCHAPRYRSLACLSPNAFLLSGAAAASSDASSSTHPTKNSVRTPSPSSRTGAASSSSASVSLASLFAPQTGSRSADAPWTALMNSTWRLGWCWLPSAPFDASESAVFDPTTRQWTLCSPPRGADAVTLLVCSRGKKLRSLPNSPGSLAASGDGGRESRLPASDGGRGGKGEKPERTGPASLSPQSQSSSILSPTSRENGTNSPGNGATRSPAASAAQLTEAPGSPGRAGGVTVGKPSKADSGRRGASTGRGEEDGNRGGSPEENGAEGTVYMGQYSHRRLLDMSMLFKKLCRQVRRGGNVGSLTRSQALELSGAQVLREVDRRQAWAVEDNLVSYRIISNAFYRLFLLLNDGLVPRTVAGDAEGGGPYHARRRAWIEGPAGTVFSSTTGRLGASGDSSLGSSSPSFRSSTAARPSLWRNRSSDGSSAQGSSLGASYALHSFSSPVFFGSRRGVWGAEETSAPQSRGGALEFLQDLDHGDIVRAHASRRSYAIKAVYRLWNDMRVVTQEQAAATQAPGAANEQGKATKINKRVGSAAQLAGSQTGHSGASSETGVSPPDRKSQGYVVEGVSNDVLYGVLLACADLANPVHVASTCGKESINRFFVDALAPCVVASVGDNDSSA</sequence>
<feature type="compositionally biased region" description="Basic and acidic residues" evidence="1">
    <location>
        <begin position="4566"/>
        <end position="4575"/>
    </location>
</feature>
<feature type="compositionally biased region" description="Polar residues" evidence="1">
    <location>
        <begin position="4939"/>
        <end position="4953"/>
    </location>
</feature>
<dbReference type="PANTHER" id="PTHR33487:SF1">
    <property type="entry name" value="CILIA- AND FLAGELLA-ASSOCIATED PROTEIN 54"/>
    <property type="match status" value="1"/>
</dbReference>
<feature type="compositionally biased region" description="Low complexity" evidence="1">
    <location>
        <begin position="4794"/>
        <end position="4815"/>
    </location>
</feature>
<feature type="region of interest" description="Disordered" evidence="1">
    <location>
        <begin position="4161"/>
        <end position="4184"/>
    </location>
</feature>
<feature type="region of interest" description="Disordered" evidence="1">
    <location>
        <begin position="440"/>
        <end position="493"/>
    </location>
</feature>
<feature type="region of interest" description="Disordered" evidence="1">
    <location>
        <begin position="3559"/>
        <end position="3578"/>
    </location>
</feature>
<feature type="compositionally biased region" description="Low complexity" evidence="1">
    <location>
        <begin position="3723"/>
        <end position="3737"/>
    </location>
</feature>
<feature type="region of interest" description="Disordered" evidence="1">
    <location>
        <begin position="881"/>
        <end position="905"/>
    </location>
</feature>
<feature type="region of interest" description="Disordered" evidence="1">
    <location>
        <begin position="1837"/>
        <end position="1864"/>
    </location>
</feature>
<feature type="region of interest" description="Disordered" evidence="1">
    <location>
        <begin position="2299"/>
        <end position="2410"/>
    </location>
</feature>